<dbReference type="AlphaFoldDB" id="A0A1H9DEU0"/>
<sequence length="73" mass="8394">MDITPERLQKLANMKMPFGKYKGRILVDLPEPYLVWFAGKGFPEGEIGILLQILYEVKLNGLEDVLRPLRASY</sequence>
<evidence type="ECO:0000313" key="2">
    <source>
        <dbReference type="Proteomes" id="UP000198749"/>
    </source>
</evidence>
<dbReference type="Pfam" id="PF12843">
    <property type="entry name" value="QSregVF_b"/>
    <property type="match status" value="1"/>
</dbReference>
<protein>
    <recommendedName>
        <fullName evidence="3">DUF3820 family protein</fullName>
    </recommendedName>
</protein>
<accession>A0A1H9DEU0</accession>
<reference evidence="2" key="1">
    <citation type="submission" date="2016-10" db="EMBL/GenBank/DDBJ databases">
        <authorList>
            <person name="Varghese N."/>
            <person name="Submissions S."/>
        </authorList>
    </citation>
    <scope>NUCLEOTIDE SEQUENCE [LARGE SCALE GENOMIC DNA]</scope>
    <source>
        <strain evidence="2">DSM 18887</strain>
    </source>
</reference>
<dbReference type="EMBL" id="FOGB01000001">
    <property type="protein sequence ID" value="SEQ11984.1"/>
    <property type="molecule type" value="Genomic_DNA"/>
</dbReference>
<keyword evidence="2" id="KW-1185">Reference proteome</keyword>
<gene>
    <name evidence="1" type="ORF">SAMN03080615_00513</name>
</gene>
<dbReference type="Proteomes" id="UP000198749">
    <property type="component" value="Unassembled WGS sequence"/>
</dbReference>
<dbReference type="OrthoDB" id="9807855at2"/>
<dbReference type="RefSeq" id="WP_091353483.1">
    <property type="nucleotide sequence ID" value="NZ_AP025284.1"/>
</dbReference>
<organism evidence="1 2">
    <name type="scientific">Amphritea atlantica</name>
    <dbReference type="NCBI Taxonomy" id="355243"/>
    <lineage>
        <taxon>Bacteria</taxon>
        <taxon>Pseudomonadati</taxon>
        <taxon>Pseudomonadota</taxon>
        <taxon>Gammaproteobacteria</taxon>
        <taxon>Oceanospirillales</taxon>
        <taxon>Oceanospirillaceae</taxon>
        <taxon>Amphritea</taxon>
    </lineage>
</organism>
<evidence type="ECO:0008006" key="3">
    <source>
        <dbReference type="Google" id="ProtNLM"/>
    </source>
</evidence>
<evidence type="ECO:0000313" key="1">
    <source>
        <dbReference type="EMBL" id="SEQ11984.1"/>
    </source>
</evidence>
<proteinExistence type="predicted"/>
<dbReference type="STRING" id="355243.SAMN03080615_00513"/>
<dbReference type="InterPro" id="IPR024530">
    <property type="entry name" value="QSregVF_b"/>
</dbReference>
<name>A0A1H9DEU0_9GAMM</name>